<evidence type="ECO:0000313" key="2">
    <source>
        <dbReference type="Proteomes" id="UP001432163"/>
    </source>
</evidence>
<accession>A0AAX4J5V7</accession>
<sequence length="82" mass="9728">MQKYNEYWLVQNLLYNCKHIKKVNWFRRLLGKPNLFVDSVIAANEDEAEKKFIEKGHHMGIFHGMILEKHKIAEMRKGEGAN</sequence>
<dbReference type="Proteomes" id="UP001432163">
    <property type="component" value="Segment"/>
</dbReference>
<reference evidence="1" key="1">
    <citation type="submission" date="2023-11" db="EMBL/GenBank/DDBJ databases">
        <title>Complete genome sequence of Vibrio virus vB_VpM-pA2SJ1.</title>
        <authorList>
            <person name="Lim S.J."/>
            <person name="Park S.Y."/>
            <person name="Kim J.H."/>
        </authorList>
    </citation>
    <scope>NUCLEOTIDE SEQUENCE</scope>
</reference>
<name>A0AAX4J5V7_9CAUD</name>
<proteinExistence type="predicted"/>
<dbReference type="EMBL" id="OR813779">
    <property type="protein sequence ID" value="WRQ13106.1"/>
    <property type="molecule type" value="Genomic_DNA"/>
</dbReference>
<evidence type="ECO:0000313" key="1">
    <source>
        <dbReference type="EMBL" id="WRQ13106.1"/>
    </source>
</evidence>
<protein>
    <submittedName>
        <fullName evidence="1">Uncharacterized protein</fullName>
    </submittedName>
</protein>
<organism evidence="1 2">
    <name type="scientific">Vibrio phage vB_VpM-pA2SJ1</name>
    <dbReference type="NCBI Taxonomy" id="3095964"/>
    <lineage>
        <taxon>Viruses</taxon>
        <taxon>Duplodnaviria</taxon>
        <taxon>Heunggongvirae</taxon>
        <taxon>Uroviricota</taxon>
        <taxon>Caudoviricetes</taxon>
    </lineage>
</organism>